<reference evidence="1 2" key="1">
    <citation type="submission" date="2018-10" db="EMBL/GenBank/DDBJ databases">
        <title>Fifty Aureobasidium pullulans genomes reveal a recombining polyextremotolerant generalist.</title>
        <authorList>
            <person name="Gostincar C."/>
            <person name="Turk M."/>
            <person name="Zajc J."/>
            <person name="Gunde-Cimerman N."/>
        </authorList>
    </citation>
    <scope>NUCLEOTIDE SEQUENCE [LARGE SCALE GENOMIC DNA]</scope>
    <source>
        <strain evidence="1 2">EXF-3519</strain>
    </source>
</reference>
<evidence type="ECO:0000313" key="1">
    <source>
        <dbReference type="EMBL" id="THZ59046.1"/>
    </source>
</evidence>
<sequence>MIRNVDETIEQEIEESRLNWWVSPYHVVRGVTLERAKLGGSHQSGKEHAHIKTSTSISTRRVCNCFQSIFAPFTSPVFDSTISTNLPVSSLLLPRQRC</sequence>
<proteinExistence type="predicted"/>
<evidence type="ECO:0000313" key="2">
    <source>
        <dbReference type="Proteomes" id="UP000309734"/>
    </source>
</evidence>
<accession>A0A4S9W366</accession>
<comment type="caution">
    <text evidence="1">The sequence shown here is derived from an EMBL/GenBank/DDBJ whole genome shotgun (WGS) entry which is preliminary data.</text>
</comment>
<dbReference type="AlphaFoldDB" id="A0A4S9W366"/>
<dbReference type="EMBL" id="QZBS01000665">
    <property type="protein sequence ID" value="THZ59046.1"/>
    <property type="molecule type" value="Genomic_DNA"/>
</dbReference>
<protein>
    <submittedName>
        <fullName evidence="1">Uncharacterized protein</fullName>
    </submittedName>
</protein>
<gene>
    <name evidence="1" type="ORF">D6C85_10119</name>
</gene>
<name>A0A4S9W366_AURPU</name>
<dbReference type="Proteomes" id="UP000309734">
    <property type="component" value="Unassembled WGS sequence"/>
</dbReference>
<organism evidence="1 2">
    <name type="scientific">Aureobasidium pullulans</name>
    <name type="common">Black yeast</name>
    <name type="synonym">Pullularia pullulans</name>
    <dbReference type="NCBI Taxonomy" id="5580"/>
    <lineage>
        <taxon>Eukaryota</taxon>
        <taxon>Fungi</taxon>
        <taxon>Dikarya</taxon>
        <taxon>Ascomycota</taxon>
        <taxon>Pezizomycotina</taxon>
        <taxon>Dothideomycetes</taxon>
        <taxon>Dothideomycetidae</taxon>
        <taxon>Dothideales</taxon>
        <taxon>Saccotheciaceae</taxon>
        <taxon>Aureobasidium</taxon>
    </lineage>
</organism>